<gene>
    <name evidence="2" type="ORF">M0654_18105</name>
</gene>
<dbReference type="RefSeq" id="WP_248684285.1">
    <property type="nucleotide sequence ID" value="NZ_JALPRY010000021.1"/>
</dbReference>
<protein>
    <submittedName>
        <fullName evidence="2">HipA N-terminal domain-containing protein</fullName>
    </submittedName>
</protein>
<sequence length="115" mass="12599">MPWLANLLPETHLSEIGQQLKVSPHDVLGLLMRVGRDTAGAFSIGETRREGNNFRIVDDEAALERIIDELPERPSLIGERGVSMSLAAFRISCPSTSTRTARSAFGSKALHRLTS</sequence>
<dbReference type="InterPro" id="IPR017508">
    <property type="entry name" value="HipA_N1"/>
</dbReference>
<comment type="caution">
    <text evidence="2">The sequence shown here is derived from an EMBL/GenBank/DDBJ whole genome shotgun (WGS) entry which is preliminary data.</text>
</comment>
<dbReference type="EMBL" id="JALPRY010000021">
    <property type="protein sequence ID" value="MCK8781897.1"/>
    <property type="molecule type" value="Genomic_DNA"/>
</dbReference>
<keyword evidence="3" id="KW-1185">Reference proteome</keyword>
<dbReference type="Proteomes" id="UP001202827">
    <property type="component" value="Unassembled WGS sequence"/>
</dbReference>
<feature type="domain" description="HipA N-terminal subdomain 1" evidence="1">
    <location>
        <begin position="2"/>
        <end position="44"/>
    </location>
</feature>
<accession>A0ABT0IVJ5</accession>
<dbReference type="Pfam" id="PF13657">
    <property type="entry name" value="Couple_hipA"/>
    <property type="match status" value="1"/>
</dbReference>
<evidence type="ECO:0000313" key="3">
    <source>
        <dbReference type="Proteomes" id="UP001202827"/>
    </source>
</evidence>
<proteinExistence type="predicted"/>
<name>A0ABT0IVJ5_9HYPH</name>
<reference evidence="2 3" key="1">
    <citation type="submission" date="2022-04" db="EMBL/GenBank/DDBJ databases">
        <title>Rhizobium coralii sp. nov., isolated from coral Turbinaria peltata.</title>
        <authorList>
            <person name="Sun H."/>
        </authorList>
    </citation>
    <scope>NUCLEOTIDE SEQUENCE [LARGE SCALE GENOMIC DNA]</scope>
    <source>
        <strain evidence="2 3">NTR19</strain>
    </source>
</reference>
<evidence type="ECO:0000313" key="2">
    <source>
        <dbReference type="EMBL" id="MCK8781897.1"/>
    </source>
</evidence>
<dbReference type="NCBIfam" id="TIGR03071">
    <property type="entry name" value="couple_hipA"/>
    <property type="match status" value="1"/>
</dbReference>
<organism evidence="2 3">
    <name type="scientific">Neorhizobium turbinariae</name>
    <dbReference type="NCBI Taxonomy" id="2937795"/>
    <lineage>
        <taxon>Bacteria</taxon>
        <taxon>Pseudomonadati</taxon>
        <taxon>Pseudomonadota</taxon>
        <taxon>Alphaproteobacteria</taxon>
        <taxon>Hyphomicrobiales</taxon>
        <taxon>Rhizobiaceae</taxon>
        <taxon>Rhizobium/Agrobacterium group</taxon>
        <taxon>Neorhizobium</taxon>
    </lineage>
</organism>
<evidence type="ECO:0000259" key="1">
    <source>
        <dbReference type="Pfam" id="PF13657"/>
    </source>
</evidence>